<feature type="region of interest" description="Disordered" evidence="5">
    <location>
        <begin position="1"/>
        <end position="22"/>
    </location>
</feature>
<gene>
    <name evidence="6" type="ORF">M231_02715</name>
</gene>
<dbReference type="Pfam" id="PF04061">
    <property type="entry name" value="ORMDL"/>
    <property type="match status" value="1"/>
</dbReference>
<feature type="region of interest" description="Disordered" evidence="5">
    <location>
        <begin position="59"/>
        <end position="85"/>
    </location>
</feature>
<dbReference type="GO" id="GO:0005789">
    <property type="term" value="C:endoplasmic reticulum membrane"/>
    <property type="evidence" value="ECO:0007669"/>
    <property type="project" value="InterPro"/>
</dbReference>
<dbReference type="InParanoid" id="A0A4Q1BQ75"/>
<reference evidence="6 7" key="1">
    <citation type="submission" date="2016-06" db="EMBL/GenBank/DDBJ databases">
        <title>Evolution of pathogenesis and genome organization in the Tremellales.</title>
        <authorList>
            <person name="Cuomo C."/>
            <person name="Litvintseva A."/>
            <person name="Heitman J."/>
            <person name="Chen Y."/>
            <person name="Sun S."/>
            <person name="Springer D."/>
            <person name="Dromer F."/>
            <person name="Young S."/>
            <person name="Zeng Q."/>
            <person name="Chapman S."/>
            <person name="Gujja S."/>
            <person name="Saif S."/>
            <person name="Birren B."/>
        </authorList>
    </citation>
    <scope>NUCLEOTIDE SEQUENCE [LARGE SCALE GENOMIC DNA]</scope>
    <source>
        <strain evidence="6 7">ATCC 28783</strain>
    </source>
</reference>
<evidence type="ECO:0000313" key="6">
    <source>
        <dbReference type="EMBL" id="RXK40075.1"/>
    </source>
</evidence>
<feature type="region of interest" description="Disordered" evidence="5">
    <location>
        <begin position="263"/>
        <end position="290"/>
    </location>
</feature>
<dbReference type="AlphaFoldDB" id="A0A4Q1BQ75"/>
<organism evidence="6 7">
    <name type="scientific">Tremella mesenterica</name>
    <name type="common">Jelly fungus</name>
    <dbReference type="NCBI Taxonomy" id="5217"/>
    <lineage>
        <taxon>Eukaryota</taxon>
        <taxon>Fungi</taxon>
        <taxon>Dikarya</taxon>
        <taxon>Basidiomycota</taxon>
        <taxon>Agaricomycotina</taxon>
        <taxon>Tremellomycetes</taxon>
        <taxon>Tremellales</taxon>
        <taxon>Tremellaceae</taxon>
        <taxon>Tremella</taxon>
    </lineage>
</organism>
<evidence type="ECO:0000256" key="5">
    <source>
        <dbReference type="SAM" id="MobiDB-lite"/>
    </source>
</evidence>
<evidence type="ECO:0000256" key="1">
    <source>
        <dbReference type="ARBA" id="ARBA00004141"/>
    </source>
</evidence>
<proteinExistence type="predicted"/>
<dbReference type="InterPro" id="IPR007203">
    <property type="entry name" value="ORMDL"/>
</dbReference>
<protein>
    <recommendedName>
        <fullName evidence="8">ORMDL family protein</fullName>
    </recommendedName>
</protein>
<keyword evidence="4" id="KW-0472">Membrane</keyword>
<accession>A0A4Q1BQ75</accession>
<evidence type="ECO:0008006" key="8">
    <source>
        <dbReference type="Google" id="ProtNLM"/>
    </source>
</evidence>
<evidence type="ECO:0000313" key="7">
    <source>
        <dbReference type="Proteomes" id="UP000289152"/>
    </source>
</evidence>
<keyword evidence="2" id="KW-0812">Transmembrane</keyword>
<comment type="subcellular location">
    <subcellularLocation>
        <location evidence="1">Membrane</location>
        <topology evidence="1">Multi-pass membrane protein</topology>
    </subcellularLocation>
</comment>
<dbReference type="STRING" id="5217.A0A4Q1BQ75"/>
<evidence type="ECO:0000256" key="4">
    <source>
        <dbReference type="ARBA" id="ARBA00023136"/>
    </source>
</evidence>
<sequence length="290" mass="31140">MGPPPAVTLTAPQSPARARSVSQSGVSSFVHTHFESDASSLAAPRSGFFRSQSTNLVSRSSTLPQSGVQTTASTSNGGQGRARSSSLVTVTEVGGDEPENVVDRLGVGTNENANWVNAPGAWIIHPVLILVAKVLIDAIPGMTQDVGWTCVNLGYMAVSFLMFHHVTGVPFESTIATGGAYDELTLWEQIDAGAQYTPAKKWLTSVPIESSDLRRFLISTHYTRYDYILFALNFAALCFVLFPKLPILHRLRFHFLPASTNTDAPPTPLSTRPSTPNSVVDGSAMKPKLP</sequence>
<dbReference type="FunCoup" id="A0A4Q1BQ75">
    <property type="interactions" value="220"/>
</dbReference>
<comment type="caution">
    <text evidence="6">The sequence shown here is derived from an EMBL/GenBank/DDBJ whole genome shotgun (WGS) entry which is preliminary data.</text>
</comment>
<dbReference type="OrthoDB" id="1932233at2759"/>
<feature type="compositionally biased region" description="Low complexity" evidence="5">
    <location>
        <begin position="269"/>
        <end position="278"/>
    </location>
</feature>
<dbReference type="Proteomes" id="UP000289152">
    <property type="component" value="Unassembled WGS sequence"/>
</dbReference>
<evidence type="ECO:0000256" key="3">
    <source>
        <dbReference type="ARBA" id="ARBA00022989"/>
    </source>
</evidence>
<name>A0A4Q1BQ75_TREME</name>
<evidence type="ECO:0000256" key="2">
    <source>
        <dbReference type="ARBA" id="ARBA00022692"/>
    </source>
</evidence>
<keyword evidence="7" id="KW-1185">Reference proteome</keyword>
<dbReference type="EMBL" id="SDIL01000023">
    <property type="protein sequence ID" value="RXK40075.1"/>
    <property type="molecule type" value="Genomic_DNA"/>
</dbReference>
<dbReference type="PANTHER" id="PTHR12665">
    <property type="entry name" value="ORMDL PROTEINS"/>
    <property type="match status" value="1"/>
</dbReference>
<keyword evidence="3" id="KW-1133">Transmembrane helix</keyword>
<dbReference type="VEuPathDB" id="FungiDB:TREMEDRAFT_45200"/>